<gene>
    <name evidence="6" type="primary">rdgC</name>
    <name evidence="7" type="ORF">K6753_00980</name>
</gene>
<evidence type="ECO:0000256" key="6">
    <source>
        <dbReference type="HAMAP-Rule" id="MF_00194"/>
    </source>
</evidence>
<evidence type="ECO:0000256" key="1">
    <source>
        <dbReference type="ARBA" id="ARBA00004453"/>
    </source>
</evidence>
<dbReference type="InterPro" id="IPR007476">
    <property type="entry name" value="RdgC"/>
</dbReference>
<evidence type="ECO:0000313" key="7">
    <source>
        <dbReference type="EMBL" id="MBZ4038108.1"/>
    </source>
</evidence>
<protein>
    <recommendedName>
        <fullName evidence="3 6">Recombination-associated protein RdgC</fullName>
    </recommendedName>
</protein>
<keyword evidence="5 6" id="KW-0233">DNA recombination</keyword>
<keyword evidence="8" id="KW-1185">Reference proteome</keyword>
<comment type="caution">
    <text evidence="7">The sequence shown here is derived from an EMBL/GenBank/DDBJ whole genome shotgun (WGS) entry which is preliminary data.</text>
</comment>
<accession>A0ABS7T2L4</accession>
<keyword evidence="4 6" id="KW-0963">Cytoplasm</keyword>
<dbReference type="PANTHER" id="PTHR38103:SF1">
    <property type="entry name" value="RECOMBINATION-ASSOCIATED PROTEIN RDGC"/>
    <property type="match status" value="1"/>
</dbReference>
<evidence type="ECO:0000313" key="8">
    <source>
        <dbReference type="Proteomes" id="UP001430954"/>
    </source>
</evidence>
<comment type="similarity">
    <text evidence="2 6">Belongs to the RdgC family.</text>
</comment>
<organism evidence="7 8">
    <name type="scientific">Novilysobacter selenitireducens</name>
    <dbReference type="NCBI Taxonomy" id="2872639"/>
    <lineage>
        <taxon>Bacteria</taxon>
        <taxon>Pseudomonadati</taxon>
        <taxon>Pseudomonadota</taxon>
        <taxon>Gammaproteobacteria</taxon>
        <taxon>Lysobacterales</taxon>
        <taxon>Lysobacteraceae</taxon>
        <taxon>Novilysobacter</taxon>
    </lineage>
</organism>
<dbReference type="Proteomes" id="UP001430954">
    <property type="component" value="Unassembled WGS sequence"/>
</dbReference>
<dbReference type="EMBL" id="JAINZW010000001">
    <property type="protein sequence ID" value="MBZ4038108.1"/>
    <property type="molecule type" value="Genomic_DNA"/>
</dbReference>
<evidence type="ECO:0000256" key="5">
    <source>
        <dbReference type="ARBA" id="ARBA00023172"/>
    </source>
</evidence>
<evidence type="ECO:0000256" key="3">
    <source>
        <dbReference type="ARBA" id="ARBA00022296"/>
    </source>
</evidence>
<evidence type="ECO:0000256" key="2">
    <source>
        <dbReference type="ARBA" id="ARBA00008657"/>
    </source>
</evidence>
<dbReference type="NCBIfam" id="NF001464">
    <property type="entry name" value="PRK00321.1-5"/>
    <property type="match status" value="1"/>
</dbReference>
<dbReference type="HAMAP" id="MF_00194">
    <property type="entry name" value="RdgC"/>
    <property type="match status" value="1"/>
</dbReference>
<sequence>MFFRNLTLFRFPTAHSFDALDTGLAECQLKPVGPMELSSRGFVPPLGRDTEAMSHTRGDATWLSVGSEERLLPGSVVNDLLAKKLAEIEQKEGRKPGGRTRKRIKDELIVDLLPRAFIKPGRTDALIDREHGLLVVDSSSRKSAENVASEIRRALGSFPALPLNAEVAPRSVLTGWVAGEPLPDGLTLGDECELRDPVDQGAVVKCQRMELADNDEIAKHLETGKQVTRLALNLDDHVQFVLGEDLVIRKFKLLDGAVDQLDSGDAGDMLAELDARFALMSAEVKRLFVVLERALKLSRAEA</sequence>
<reference evidence="7 8" key="1">
    <citation type="submission" date="2021-09" db="EMBL/GenBank/DDBJ databases">
        <title>Lysobacter sp. 13A isolated from the river sediment.</title>
        <authorList>
            <person name="Liu H."/>
            <person name="Li S."/>
            <person name="Mao S."/>
        </authorList>
    </citation>
    <scope>NUCLEOTIDE SEQUENCE [LARGE SCALE GENOMIC DNA]</scope>
    <source>
        <strain evidence="7 8">13A</strain>
    </source>
</reference>
<proteinExistence type="inferred from homology"/>
<comment type="function">
    <text evidence="6">May be involved in recombination.</text>
</comment>
<name>A0ABS7T2L4_9GAMM</name>
<comment type="subcellular location">
    <subcellularLocation>
        <location evidence="1 6">Cytoplasm</location>
        <location evidence="1 6">Nucleoid</location>
    </subcellularLocation>
</comment>
<dbReference type="Pfam" id="PF04381">
    <property type="entry name" value="RdgC"/>
    <property type="match status" value="1"/>
</dbReference>
<dbReference type="RefSeq" id="WP_223674319.1">
    <property type="nucleotide sequence ID" value="NZ_JAINZW010000001.1"/>
</dbReference>
<dbReference type="PANTHER" id="PTHR38103">
    <property type="entry name" value="RECOMBINATION-ASSOCIATED PROTEIN RDGC"/>
    <property type="match status" value="1"/>
</dbReference>
<evidence type="ECO:0000256" key="4">
    <source>
        <dbReference type="ARBA" id="ARBA00022490"/>
    </source>
</evidence>